<comment type="caution">
    <text evidence="8">The sequence shown here is derived from an EMBL/GenBank/DDBJ whole genome shotgun (WGS) entry which is preliminary data.</text>
</comment>
<dbReference type="PROSITE" id="PS51441">
    <property type="entry name" value="CPCD_LIKE"/>
    <property type="match status" value="1"/>
</dbReference>
<protein>
    <submittedName>
        <fullName evidence="8">Phycobilisome linker polypeptide</fullName>
    </submittedName>
</protein>
<keyword evidence="2" id="KW-0042">Antenna complex</keyword>
<evidence type="ECO:0000256" key="4">
    <source>
        <dbReference type="ARBA" id="ARBA00023078"/>
    </source>
</evidence>
<evidence type="ECO:0000313" key="8">
    <source>
        <dbReference type="EMBL" id="MDJ1177486.1"/>
    </source>
</evidence>
<dbReference type="InterPro" id="IPR008213">
    <property type="entry name" value="CpcD-like_dom"/>
</dbReference>
<name>A0ABT7BG28_9CYAN</name>
<dbReference type="RefSeq" id="WP_283760816.1">
    <property type="nucleotide sequence ID" value="NZ_JAQPOK010000008.1"/>
</dbReference>
<keyword evidence="9" id="KW-1185">Reference proteome</keyword>
<dbReference type="Pfam" id="PF01383">
    <property type="entry name" value="CpcD"/>
    <property type="match status" value="1"/>
</dbReference>
<evidence type="ECO:0000256" key="5">
    <source>
        <dbReference type="ARBA" id="ARBA00023136"/>
    </source>
</evidence>
<sequence length="83" mass="9084">MPTSSLAGRTSSASSNRLFQFEVVGLNPGNMENMNCSIRRSGSAMITVPYNRMNQEMRRITRLGGTITNIVPLNFAVSSEDEA</sequence>
<comment type="subcellular location">
    <subcellularLocation>
        <location evidence="1">Cellular thylakoid membrane</location>
        <topology evidence="1">Peripheral membrane protein</topology>
        <orientation evidence="1">Cytoplasmic side</orientation>
    </subcellularLocation>
</comment>
<reference evidence="8 9" key="1">
    <citation type="submission" date="2023-01" db="EMBL/GenBank/DDBJ databases">
        <title>Novel diversity within Roseofilum (Cyanobacteria; Desertifilaceae) from marine benthic mats with descriptions of four novel species.</title>
        <authorList>
            <person name="Wang Y."/>
            <person name="Berthold D.E."/>
            <person name="Hu J."/>
            <person name="Lefler F.W."/>
            <person name="Laughinghouse H.D. IV."/>
        </authorList>
    </citation>
    <scope>NUCLEOTIDE SEQUENCE [LARGE SCALE GENOMIC DNA]</scope>
    <source>
        <strain evidence="8 9">BLCC-M91</strain>
    </source>
</reference>
<evidence type="ECO:0000256" key="2">
    <source>
        <dbReference type="ARBA" id="ARBA00022549"/>
    </source>
</evidence>
<keyword evidence="5" id="KW-0472">Membrane</keyword>
<dbReference type="EMBL" id="JAQPOK010000008">
    <property type="protein sequence ID" value="MDJ1177486.1"/>
    <property type="molecule type" value="Genomic_DNA"/>
</dbReference>
<dbReference type="Proteomes" id="UP001231370">
    <property type="component" value="Unassembled WGS sequence"/>
</dbReference>
<evidence type="ECO:0000313" key="9">
    <source>
        <dbReference type="Proteomes" id="UP001231370"/>
    </source>
</evidence>
<keyword evidence="3 6" id="KW-0605">Phycobilisome</keyword>
<feature type="domain" description="CpcD-like" evidence="7">
    <location>
        <begin position="16"/>
        <end position="73"/>
    </location>
</feature>
<accession>A0ABT7BG28</accession>
<keyword evidence="4" id="KW-0793">Thylakoid</keyword>
<evidence type="ECO:0000256" key="1">
    <source>
        <dbReference type="ARBA" id="ARBA00004445"/>
    </source>
</evidence>
<evidence type="ECO:0000256" key="6">
    <source>
        <dbReference type="PROSITE-ProRule" id="PRU00771"/>
    </source>
</evidence>
<gene>
    <name evidence="8" type="ORF">PJF56_01280</name>
</gene>
<proteinExistence type="predicted"/>
<dbReference type="SMART" id="SM01094">
    <property type="entry name" value="CpcD"/>
    <property type="match status" value="1"/>
</dbReference>
<evidence type="ECO:0000259" key="7">
    <source>
        <dbReference type="PROSITE" id="PS51441"/>
    </source>
</evidence>
<evidence type="ECO:0000256" key="3">
    <source>
        <dbReference type="ARBA" id="ARBA00022738"/>
    </source>
</evidence>
<organism evidence="8 9">
    <name type="scientific">Roseofilum halophilum BLCC-M91</name>
    <dbReference type="NCBI Taxonomy" id="3022259"/>
    <lineage>
        <taxon>Bacteria</taxon>
        <taxon>Bacillati</taxon>
        <taxon>Cyanobacteriota</taxon>
        <taxon>Cyanophyceae</taxon>
        <taxon>Desertifilales</taxon>
        <taxon>Desertifilaceae</taxon>
        <taxon>Roseofilum</taxon>
        <taxon>Roseofilum halophilum</taxon>
    </lineage>
</organism>